<dbReference type="OrthoDB" id="6423603at2759"/>
<feature type="domain" description="DUF3074" evidence="1">
    <location>
        <begin position="124"/>
        <end position="330"/>
    </location>
</feature>
<evidence type="ECO:0000313" key="3">
    <source>
        <dbReference type="Proteomes" id="UP000053617"/>
    </source>
</evidence>
<dbReference type="EMBL" id="KN847477">
    <property type="protein sequence ID" value="KIX07114.1"/>
    <property type="molecule type" value="Genomic_DNA"/>
</dbReference>
<organism evidence="2 3">
    <name type="scientific">Rhinocladiella mackenziei CBS 650.93</name>
    <dbReference type="NCBI Taxonomy" id="1442369"/>
    <lineage>
        <taxon>Eukaryota</taxon>
        <taxon>Fungi</taxon>
        <taxon>Dikarya</taxon>
        <taxon>Ascomycota</taxon>
        <taxon>Pezizomycotina</taxon>
        <taxon>Eurotiomycetes</taxon>
        <taxon>Chaetothyriomycetidae</taxon>
        <taxon>Chaetothyriales</taxon>
        <taxon>Herpotrichiellaceae</taxon>
        <taxon>Rhinocladiella</taxon>
    </lineage>
</organism>
<dbReference type="VEuPathDB" id="FungiDB:Z518_05091"/>
<dbReference type="Pfam" id="PF11274">
    <property type="entry name" value="DUF3074"/>
    <property type="match status" value="1"/>
</dbReference>
<dbReference type="PANTHER" id="PTHR40370">
    <property type="entry name" value="EXPRESSED PROTEIN"/>
    <property type="match status" value="1"/>
</dbReference>
<dbReference type="RefSeq" id="XP_013274250.1">
    <property type="nucleotide sequence ID" value="XM_013418796.1"/>
</dbReference>
<dbReference type="AlphaFoldDB" id="A0A0D2IMV4"/>
<reference evidence="2 3" key="1">
    <citation type="submission" date="2015-01" db="EMBL/GenBank/DDBJ databases">
        <title>The Genome Sequence of Rhinocladiella mackenzie CBS 650.93.</title>
        <authorList>
            <consortium name="The Broad Institute Genomics Platform"/>
            <person name="Cuomo C."/>
            <person name="de Hoog S."/>
            <person name="Gorbushina A."/>
            <person name="Stielow B."/>
            <person name="Teixiera M."/>
            <person name="Abouelleil A."/>
            <person name="Chapman S.B."/>
            <person name="Priest M."/>
            <person name="Young S.K."/>
            <person name="Wortman J."/>
            <person name="Nusbaum C."/>
            <person name="Birren B."/>
        </authorList>
    </citation>
    <scope>NUCLEOTIDE SEQUENCE [LARGE SCALE GENOMIC DNA]</scope>
    <source>
        <strain evidence="2 3">CBS 650.93</strain>
    </source>
</reference>
<accession>A0A0D2IMV4</accession>
<protein>
    <recommendedName>
        <fullName evidence="1">DUF3074 domain-containing protein</fullName>
    </recommendedName>
</protein>
<dbReference type="PANTHER" id="PTHR40370:SF1">
    <property type="entry name" value="DUF3074 DOMAIN-CONTAINING PROTEIN"/>
    <property type="match status" value="1"/>
</dbReference>
<proteinExistence type="predicted"/>
<evidence type="ECO:0000313" key="2">
    <source>
        <dbReference type="EMBL" id="KIX07114.1"/>
    </source>
</evidence>
<gene>
    <name evidence="2" type="ORF">Z518_05091</name>
</gene>
<dbReference type="GeneID" id="25293162"/>
<name>A0A0D2IMV4_9EURO</name>
<keyword evidence="3" id="KW-1185">Reference proteome</keyword>
<dbReference type="SUPFAM" id="SSF55961">
    <property type="entry name" value="Bet v1-like"/>
    <property type="match status" value="1"/>
</dbReference>
<dbReference type="InterPro" id="IPR024500">
    <property type="entry name" value="DUF3074"/>
</dbReference>
<evidence type="ECO:0000259" key="1">
    <source>
        <dbReference type="Pfam" id="PF11274"/>
    </source>
</evidence>
<sequence>MAQEQSIPSNLVRLAPLQIGDLPAHPDLPMLDSDSPSQRPDLAAFITAILDDGASFLDPSTLSRSFKHHSRKSSPPSAAHVEVLTHSIPASSIAQIPWSDTSQGHDGTRGVSRSKPRSLGAEYWVARKSIHKDISSKSGQQPGNASWAEFIYGLRDEHSKHESEFTPTLFDALNVVNWNDSVRDLELQGKLVGKSRTAYTGCTMGVWEMCHALPAPLSRRCFPVLVVTASMDENAFIVVTIPVTLGMNVPAAFYSNGRNVKEGKDAQQRKQVVMGVYAAVETVRRDLAKGEVEWIMATASDAKGNLPMCMQKLGIPGAVVKDVGSFMKWIKDVDDKDIPRVE</sequence>
<dbReference type="Proteomes" id="UP000053617">
    <property type="component" value="Unassembled WGS sequence"/>
</dbReference>
<dbReference type="HOGENOM" id="CLU_045430_0_0_1"/>